<dbReference type="AlphaFoldDB" id="A0A3Q0H471"/>
<evidence type="ECO:0000259" key="3">
    <source>
        <dbReference type="Pfam" id="PF12480"/>
    </source>
</evidence>
<accession>A0A3Q0H471</accession>
<feature type="compositionally biased region" description="Polar residues" evidence="2">
    <location>
        <begin position="257"/>
        <end position="274"/>
    </location>
</feature>
<dbReference type="PANTHER" id="PTHR22574">
    <property type="match status" value="1"/>
</dbReference>
<protein>
    <submittedName>
        <fullName evidence="5">Protein FAM71B-like</fullName>
    </submittedName>
</protein>
<dbReference type="Pfam" id="PF12480">
    <property type="entry name" value="GARIL_Rab2_bd"/>
    <property type="match status" value="1"/>
</dbReference>
<dbReference type="GO" id="GO:0005634">
    <property type="term" value="C:nucleus"/>
    <property type="evidence" value="ECO:0007669"/>
    <property type="project" value="TreeGrafter"/>
</dbReference>
<evidence type="ECO:0000256" key="2">
    <source>
        <dbReference type="SAM" id="MobiDB-lite"/>
    </source>
</evidence>
<gene>
    <name evidence="5" type="primary">LOC112551178</name>
</gene>
<dbReference type="Proteomes" id="UP000189705">
    <property type="component" value="Unplaced"/>
</dbReference>
<sequence length="374" mass="42576">MTCVGGYRWFPMRFLVSPQPLGFWHQSRSCRASRADPVADSSTRPTEKARIPLREDLQRHLREGEYSPFQTVAMFESNFIQVTRRGKNVDIHNHQNEAIIGIVSTNNKLPLPDIMLIAHPVPMLQSGQVSSGHYAEQVALTRLLPLQFVRISVYNFNQQSIKIKLINGRSYYLQLYAPPEEQEPLFDRWVSLIYLLHHPPAYYLRPRSFLSRDFLQVKSLPSEEEEKEVMPGSWEKAPADTSPAKEEEEEEEDKSQDPSCENYSRTSIAQGPSTETKEPLAKAKGLRESDTTGKEGDLEEEADDYFFPSSTALSRTRESTLVSSTKDPKAKKLSSRMLVRERSSSLEIVTLFSNISKILHRSSSEEEKGQADHG</sequence>
<reference evidence="5" key="1">
    <citation type="submission" date="2025-08" db="UniProtKB">
        <authorList>
            <consortium name="RefSeq"/>
        </authorList>
    </citation>
    <scope>IDENTIFICATION</scope>
</reference>
<dbReference type="InterPro" id="IPR022168">
    <property type="entry name" value="GARIL-like_Rab2B-bd"/>
</dbReference>
<name>A0A3Q0H471_ALLSI</name>
<proteinExistence type="inferred from homology"/>
<comment type="similarity">
    <text evidence="1">Belongs to the GARIN family.</text>
</comment>
<feature type="region of interest" description="Disordered" evidence="2">
    <location>
        <begin position="222"/>
        <end position="336"/>
    </location>
</feature>
<dbReference type="RefSeq" id="XP_025066497.1">
    <property type="nucleotide sequence ID" value="XM_025210712.1"/>
</dbReference>
<dbReference type="GeneID" id="112551178"/>
<organism evidence="4 5">
    <name type="scientific">Alligator sinensis</name>
    <name type="common">Chinese alligator</name>
    <dbReference type="NCBI Taxonomy" id="38654"/>
    <lineage>
        <taxon>Eukaryota</taxon>
        <taxon>Metazoa</taxon>
        <taxon>Chordata</taxon>
        <taxon>Craniata</taxon>
        <taxon>Vertebrata</taxon>
        <taxon>Euteleostomi</taxon>
        <taxon>Archelosauria</taxon>
        <taxon>Archosauria</taxon>
        <taxon>Crocodylia</taxon>
        <taxon>Alligatoridae</taxon>
        <taxon>Alligatorinae</taxon>
        <taxon>Alligator</taxon>
    </lineage>
</organism>
<evidence type="ECO:0000313" key="4">
    <source>
        <dbReference type="Proteomes" id="UP000189705"/>
    </source>
</evidence>
<evidence type="ECO:0000256" key="1">
    <source>
        <dbReference type="ARBA" id="ARBA00038379"/>
    </source>
</evidence>
<dbReference type="InParanoid" id="A0A3Q0H471"/>
<feature type="compositionally biased region" description="Polar residues" evidence="2">
    <location>
        <begin position="308"/>
        <end position="325"/>
    </location>
</feature>
<dbReference type="KEGG" id="asn:112551178"/>
<feature type="domain" description="Golgi associated RAB2 interactor protein-like Rab2B-binding" evidence="3">
    <location>
        <begin position="138"/>
        <end position="200"/>
    </location>
</feature>
<feature type="compositionally biased region" description="Basic and acidic residues" evidence="2">
    <location>
        <begin position="275"/>
        <end position="296"/>
    </location>
</feature>
<keyword evidence="4" id="KW-1185">Reference proteome</keyword>
<dbReference type="PANTHER" id="PTHR22574:SF14">
    <property type="entry name" value="INTEGRAL MEMBRANE PROTEIN"/>
    <property type="match status" value="1"/>
</dbReference>
<evidence type="ECO:0000313" key="5">
    <source>
        <dbReference type="RefSeq" id="XP_025066497.1"/>
    </source>
</evidence>